<evidence type="ECO:0000313" key="1">
    <source>
        <dbReference type="EMBL" id="EEF61756.1"/>
    </source>
</evidence>
<dbReference type="Proteomes" id="UP000003688">
    <property type="component" value="Unassembled WGS sequence"/>
</dbReference>
<name>B9XEP2_PEDPL</name>
<protein>
    <submittedName>
        <fullName evidence="1">Uncharacterized protein</fullName>
    </submittedName>
</protein>
<keyword evidence="2" id="KW-1185">Reference proteome</keyword>
<accession>B9XEP2</accession>
<reference evidence="1 2" key="1">
    <citation type="journal article" date="2011" name="J. Bacteriol.">
        <title>Genome sequence of 'Pedosphaera parvula' Ellin514, an aerobic Verrucomicrobial isolate from pasture soil.</title>
        <authorList>
            <person name="Kant R."/>
            <person name="van Passel M.W."/>
            <person name="Sangwan P."/>
            <person name="Palva A."/>
            <person name="Lucas S."/>
            <person name="Copeland A."/>
            <person name="Lapidus A."/>
            <person name="Glavina Del Rio T."/>
            <person name="Dalin E."/>
            <person name="Tice H."/>
            <person name="Bruce D."/>
            <person name="Goodwin L."/>
            <person name="Pitluck S."/>
            <person name="Chertkov O."/>
            <person name="Larimer F.W."/>
            <person name="Land M.L."/>
            <person name="Hauser L."/>
            <person name="Brettin T.S."/>
            <person name="Detter J.C."/>
            <person name="Han S."/>
            <person name="de Vos W.M."/>
            <person name="Janssen P.H."/>
            <person name="Smidt H."/>
        </authorList>
    </citation>
    <scope>NUCLEOTIDE SEQUENCE [LARGE SCALE GENOMIC DNA]</scope>
    <source>
        <strain evidence="1 2">Ellin514</strain>
    </source>
</reference>
<organism evidence="1 2">
    <name type="scientific">Pedosphaera parvula (strain Ellin514)</name>
    <dbReference type="NCBI Taxonomy" id="320771"/>
    <lineage>
        <taxon>Bacteria</taxon>
        <taxon>Pseudomonadati</taxon>
        <taxon>Verrucomicrobiota</taxon>
        <taxon>Pedosphaerae</taxon>
        <taxon>Pedosphaerales</taxon>
        <taxon>Pedosphaeraceae</taxon>
        <taxon>Pedosphaera</taxon>
    </lineage>
</organism>
<gene>
    <name evidence="1" type="ORF">Cflav_PD4796</name>
</gene>
<proteinExistence type="predicted"/>
<comment type="caution">
    <text evidence="1">The sequence shown here is derived from an EMBL/GenBank/DDBJ whole genome shotgun (WGS) entry which is preliminary data.</text>
</comment>
<sequence>MTQDEARKHFQELLKNYNRGIYMIGETFYRLYLYAAFIKPEEIMTQVPEALRKELLKAASRPLPTREEDQWLIGGTFIHEDTEESRRAAREEDDNRYKGRCRLYEYLNRPA</sequence>
<dbReference type="EMBL" id="ABOX02000008">
    <property type="protein sequence ID" value="EEF61756.1"/>
    <property type="molecule type" value="Genomic_DNA"/>
</dbReference>
<dbReference type="AlphaFoldDB" id="B9XEP2"/>
<evidence type="ECO:0000313" key="2">
    <source>
        <dbReference type="Proteomes" id="UP000003688"/>
    </source>
</evidence>
<dbReference type="STRING" id="320771.Cflav_PD4796"/>
<dbReference type="RefSeq" id="WP_007414290.1">
    <property type="nucleotide sequence ID" value="NZ_ABOX02000008.1"/>
</dbReference>